<name>A0ACB8TJS5_9AGAM</name>
<sequence length="211" mass="24001">MRLTFVNDFGQTFVVEIDPTMKLEDVMALLEAESDIPINEQSIHVDGRELSDRKATMRDLGVAENEVLLLRRKVVVAGRSAEQDPEMIRLQILGDPQMLRQLQQHQPDLAQAAVSNSARFAELLRQTNSRQGRVDREIQRLNADPYDVEAQRKIEEAIREQAVLENMEHALEYSPEFFGRVTMLYIPVEVNSRPVKAFVDSGAQQTLSSEP</sequence>
<reference evidence="1" key="2">
    <citation type="journal article" date="2022" name="New Phytol.">
        <title>Evolutionary transition to the ectomycorrhizal habit in the genomes of a hyperdiverse lineage of mushroom-forming fungi.</title>
        <authorList>
            <person name="Looney B."/>
            <person name="Miyauchi S."/>
            <person name="Morin E."/>
            <person name="Drula E."/>
            <person name="Courty P.E."/>
            <person name="Kohler A."/>
            <person name="Kuo A."/>
            <person name="LaButti K."/>
            <person name="Pangilinan J."/>
            <person name="Lipzen A."/>
            <person name="Riley R."/>
            <person name="Andreopoulos W."/>
            <person name="He G."/>
            <person name="Johnson J."/>
            <person name="Nolan M."/>
            <person name="Tritt A."/>
            <person name="Barry K.W."/>
            <person name="Grigoriev I.V."/>
            <person name="Nagy L.G."/>
            <person name="Hibbett D."/>
            <person name="Henrissat B."/>
            <person name="Matheny P.B."/>
            <person name="Labbe J."/>
            <person name="Martin F.M."/>
        </authorList>
    </citation>
    <scope>NUCLEOTIDE SEQUENCE</scope>
    <source>
        <strain evidence="1">HHB10654</strain>
    </source>
</reference>
<reference evidence="1" key="1">
    <citation type="submission" date="2021-03" db="EMBL/GenBank/DDBJ databases">
        <authorList>
            <consortium name="DOE Joint Genome Institute"/>
            <person name="Ahrendt S."/>
            <person name="Looney B.P."/>
            <person name="Miyauchi S."/>
            <person name="Morin E."/>
            <person name="Drula E."/>
            <person name="Courty P.E."/>
            <person name="Chicoki N."/>
            <person name="Fauchery L."/>
            <person name="Kohler A."/>
            <person name="Kuo A."/>
            <person name="Labutti K."/>
            <person name="Pangilinan J."/>
            <person name="Lipzen A."/>
            <person name="Riley R."/>
            <person name="Andreopoulos W."/>
            <person name="He G."/>
            <person name="Johnson J."/>
            <person name="Barry K.W."/>
            <person name="Grigoriev I.V."/>
            <person name="Nagy L."/>
            <person name="Hibbett D."/>
            <person name="Henrissat B."/>
            <person name="Matheny P.B."/>
            <person name="Labbe J."/>
            <person name="Martin F."/>
        </authorList>
    </citation>
    <scope>NUCLEOTIDE SEQUENCE</scope>
    <source>
        <strain evidence="1">HHB10654</strain>
    </source>
</reference>
<keyword evidence="2" id="KW-1185">Reference proteome</keyword>
<accession>A0ACB8TJS5</accession>
<comment type="caution">
    <text evidence="1">The sequence shown here is derived from an EMBL/GenBank/DDBJ whole genome shotgun (WGS) entry which is preliminary data.</text>
</comment>
<dbReference type="Proteomes" id="UP000814140">
    <property type="component" value="Unassembled WGS sequence"/>
</dbReference>
<dbReference type="EMBL" id="MU277187">
    <property type="protein sequence ID" value="KAI0068694.1"/>
    <property type="molecule type" value="Genomic_DNA"/>
</dbReference>
<gene>
    <name evidence="1" type="ORF">BV25DRAFT_25884</name>
</gene>
<evidence type="ECO:0000313" key="1">
    <source>
        <dbReference type="EMBL" id="KAI0068694.1"/>
    </source>
</evidence>
<organism evidence="1 2">
    <name type="scientific">Artomyces pyxidatus</name>
    <dbReference type="NCBI Taxonomy" id="48021"/>
    <lineage>
        <taxon>Eukaryota</taxon>
        <taxon>Fungi</taxon>
        <taxon>Dikarya</taxon>
        <taxon>Basidiomycota</taxon>
        <taxon>Agaricomycotina</taxon>
        <taxon>Agaricomycetes</taxon>
        <taxon>Russulales</taxon>
        <taxon>Auriscalpiaceae</taxon>
        <taxon>Artomyces</taxon>
    </lineage>
</organism>
<protein>
    <submittedName>
        <fullName evidence="1">Uncharacterized protein</fullName>
    </submittedName>
</protein>
<evidence type="ECO:0000313" key="2">
    <source>
        <dbReference type="Proteomes" id="UP000814140"/>
    </source>
</evidence>
<proteinExistence type="predicted"/>